<name>A0A7J6N3W2_PEROL</name>
<dbReference type="SUPFAM" id="SSF52540">
    <property type="entry name" value="P-loop containing nucleoside triphosphate hydrolases"/>
    <property type="match status" value="1"/>
</dbReference>
<dbReference type="NCBIfam" id="TIGR00614">
    <property type="entry name" value="recQ_fam"/>
    <property type="match status" value="1"/>
</dbReference>
<dbReference type="GO" id="GO:0005694">
    <property type="term" value="C:chromosome"/>
    <property type="evidence" value="ECO:0007669"/>
    <property type="project" value="TreeGrafter"/>
</dbReference>
<dbReference type="CDD" id="cd17920">
    <property type="entry name" value="DEXHc_RecQ"/>
    <property type="match status" value="1"/>
</dbReference>
<sequence length="766" mass="85093">MPAKVVVDLDDDDEHDEGVSAVEEELQSIEIAIDELRARRDVLRYKLASLRSSELRSTSSPSSPEWSDSGYPWDAKLRVAAKEFFGVTDFRENQLSILNALMSGADAVMVAPTGSGESLVYQLPAIVMGTQAATAADKKMTVVVSPLISLMHDQVSSLMAVGVAARLLSAQETRQRQTAVRKEMKERRVDILFVTPERIAKSAQFMNLLGHLHKSEGIGLIAVDESHCISQWGHDFRQDYLKLGMLRKHFPGVPIVATTATATPQVVEDICTRLDLNRSRTNIKRAPCDRPNIFYSVLYKPRDKAKATELLLATVKKLCAAGPASESCGIVYCLSRKETEDICGSLRDAGISAVWYHGDLATDSRAAVHKSWVSGESKVIVAAVAFGMGVHHSGVRWVVHYSMPPSIQHYQQESGRCGRDGRPAISVLMASPFDICRQSVMVYWKPNALQELYALAEYAFSTAQCRRAYLAAHMGDHQRPVCDGYCDVCGVEDSAPPSKRLKEAPDEERVIEETFDQLEKAAAKDEKLTLLKLSEKCRKRTSSRRALPRSVWEPPRSRIDGSLSRVFETETSQAYERASGTKSKILERRLHKGRCELAATVDGEMPPQKILTDWEVDELCKYDGAEDPLAVVRRVVAVPKRFELWVFNLKGDIKSGLPRMGPTTHNHPDQYYVRPMCPKPSLSQCEGLPPPYKPLDETSLRPCRRAGSDGATNMLSRAEVTRGGKLHISWMGNGHTNSVSDGDGISHRHLDLSCVRYMYRVQDGPL</sequence>
<gene>
    <name evidence="14" type="ORF">FOZ60_016894</name>
</gene>
<comment type="subcellular location">
    <subcellularLocation>
        <location evidence="10">Nucleus</location>
    </subcellularLocation>
</comment>
<dbReference type="Gene3D" id="3.40.50.300">
    <property type="entry name" value="P-loop containing nucleotide triphosphate hydrolases"/>
    <property type="match status" value="2"/>
</dbReference>
<organism evidence="14 15">
    <name type="scientific">Perkinsus olseni</name>
    <name type="common">Perkinsus atlanticus</name>
    <dbReference type="NCBI Taxonomy" id="32597"/>
    <lineage>
        <taxon>Eukaryota</taxon>
        <taxon>Sar</taxon>
        <taxon>Alveolata</taxon>
        <taxon>Perkinsozoa</taxon>
        <taxon>Perkinsea</taxon>
        <taxon>Perkinsida</taxon>
        <taxon>Perkinsidae</taxon>
        <taxon>Perkinsus</taxon>
    </lineage>
</organism>
<dbReference type="InterPro" id="IPR027417">
    <property type="entry name" value="P-loop_NTPase"/>
</dbReference>
<comment type="catalytic activity">
    <reaction evidence="9 10">
        <text>Couples ATP hydrolysis with the unwinding of duplex DNA by translocating in the 3'-5' direction.</text>
        <dbReference type="EC" id="5.6.2.4"/>
    </reaction>
</comment>
<dbReference type="Pfam" id="PF00270">
    <property type="entry name" value="DEAD"/>
    <property type="match status" value="1"/>
</dbReference>
<keyword evidence="3 10" id="KW-0547">Nucleotide-binding</keyword>
<dbReference type="InterPro" id="IPR032284">
    <property type="entry name" value="RecQ_Zn-bd"/>
</dbReference>
<evidence type="ECO:0000256" key="4">
    <source>
        <dbReference type="ARBA" id="ARBA00022801"/>
    </source>
</evidence>
<evidence type="ECO:0000256" key="9">
    <source>
        <dbReference type="ARBA" id="ARBA00034617"/>
    </source>
</evidence>
<reference evidence="14 15" key="1">
    <citation type="submission" date="2020-04" db="EMBL/GenBank/DDBJ databases">
        <title>Perkinsus olseni comparative genomics.</title>
        <authorList>
            <person name="Bogema D.R."/>
        </authorList>
    </citation>
    <scope>NUCLEOTIDE SEQUENCE [LARGE SCALE GENOMIC DNA]</scope>
    <source>
        <strain evidence="14">00978-12</strain>
    </source>
</reference>
<dbReference type="GO" id="GO:0016787">
    <property type="term" value="F:hydrolase activity"/>
    <property type="evidence" value="ECO:0007669"/>
    <property type="project" value="UniProtKB-KW"/>
</dbReference>
<comment type="caution">
    <text evidence="14">The sequence shown here is derived from an EMBL/GenBank/DDBJ whole genome shotgun (WGS) entry which is preliminary data.</text>
</comment>
<accession>A0A7J6N3W2</accession>
<dbReference type="EMBL" id="JABANP010000922">
    <property type="protein sequence ID" value="KAF4678247.1"/>
    <property type="molecule type" value="Genomic_DNA"/>
</dbReference>
<dbReference type="SMART" id="SM00487">
    <property type="entry name" value="DEXDc"/>
    <property type="match status" value="1"/>
</dbReference>
<evidence type="ECO:0000256" key="1">
    <source>
        <dbReference type="ARBA" id="ARBA00005446"/>
    </source>
</evidence>
<dbReference type="SMART" id="SM00490">
    <property type="entry name" value="HELICc"/>
    <property type="match status" value="1"/>
</dbReference>
<evidence type="ECO:0000256" key="8">
    <source>
        <dbReference type="ARBA" id="ARBA00023235"/>
    </source>
</evidence>
<evidence type="ECO:0000313" key="14">
    <source>
        <dbReference type="EMBL" id="KAF4678247.1"/>
    </source>
</evidence>
<dbReference type="FunFam" id="3.40.50.300:FF:001389">
    <property type="entry name" value="ATP-dependent DNA helicase RecQ"/>
    <property type="match status" value="1"/>
</dbReference>
<dbReference type="PROSITE" id="PS51192">
    <property type="entry name" value="HELICASE_ATP_BIND_1"/>
    <property type="match status" value="1"/>
</dbReference>
<dbReference type="Proteomes" id="UP000541610">
    <property type="component" value="Unassembled WGS sequence"/>
</dbReference>
<evidence type="ECO:0000256" key="6">
    <source>
        <dbReference type="ARBA" id="ARBA00022840"/>
    </source>
</evidence>
<protein>
    <recommendedName>
        <fullName evidence="10">ATP-dependent DNA helicase</fullName>
        <ecNumber evidence="10">5.6.2.4</ecNumber>
    </recommendedName>
</protein>
<dbReference type="GO" id="GO:0000724">
    <property type="term" value="P:double-strand break repair via homologous recombination"/>
    <property type="evidence" value="ECO:0007669"/>
    <property type="project" value="TreeGrafter"/>
</dbReference>
<keyword evidence="7" id="KW-0238">DNA-binding</keyword>
<dbReference type="GO" id="GO:0003677">
    <property type="term" value="F:DNA binding"/>
    <property type="evidence" value="ECO:0007669"/>
    <property type="project" value="UniProtKB-KW"/>
</dbReference>
<keyword evidence="4 10" id="KW-0378">Hydrolase</keyword>
<keyword evidence="6 10" id="KW-0067">ATP-binding</keyword>
<evidence type="ECO:0000313" key="15">
    <source>
        <dbReference type="Proteomes" id="UP000541610"/>
    </source>
</evidence>
<dbReference type="PROSITE" id="PS51194">
    <property type="entry name" value="HELICASE_CTER"/>
    <property type="match status" value="1"/>
</dbReference>
<evidence type="ECO:0000256" key="11">
    <source>
        <dbReference type="SAM" id="Coils"/>
    </source>
</evidence>
<dbReference type="InterPro" id="IPR004589">
    <property type="entry name" value="DNA_helicase_ATP-dep_RecQ"/>
</dbReference>
<keyword evidence="11" id="KW-0175">Coiled coil</keyword>
<dbReference type="PANTHER" id="PTHR13710">
    <property type="entry name" value="DNA HELICASE RECQ FAMILY MEMBER"/>
    <property type="match status" value="1"/>
</dbReference>
<evidence type="ECO:0000259" key="12">
    <source>
        <dbReference type="PROSITE" id="PS51192"/>
    </source>
</evidence>
<evidence type="ECO:0000256" key="3">
    <source>
        <dbReference type="ARBA" id="ARBA00022741"/>
    </source>
</evidence>
<proteinExistence type="inferred from homology"/>
<dbReference type="AlphaFoldDB" id="A0A7J6N3W2"/>
<dbReference type="EC" id="5.6.2.4" evidence="10"/>
<comment type="catalytic activity">
    <reaction evidence="10">
        <text>ATP + H2O = ADP + phosphate + H(+)</text>
        <dbReference type="Rhea" id="RHEA:13065"/>
        <dbReference type="ChEBI" id="CHEBI:15377"/>
        <dbReference type="ChEBI" id="CHEBI:15378"/>
        <dbReference type="ChEBI" id="CHEBI:30616"/>
        <dbReference type="ChEBI" id="CHEBI:43474"/>
        <dbReference type="ChEBI" id="CHEBI:456216"/>
    </reaction>
</comment>
<dbReference type="GO" id="GO:0043138">
    <property type="term" value="F:3'-5' DNA helicase activity"/>
    <property type="evidence" value="ECO:0007669"/>
    <property type="project" value="UniProtKB-EC"/>
</dbReference>
<keyword evidence="8" id="KW-0413">Isomerase</keyword>
<dbReference type="GO" id="GO:0009378">
    <property type="term" value="F:four-way junction helicase activity"/>
    <property type="evidence" value="ECO:0007669"/>
    <property type="project" value="TreeGrafter"/>
</dbReference>
<feature type="coiled-coil region" evidence="11">
    <location>
        <begin position="19"/>
        <end position="46"/>
    </location>
</feature>
<dbReference type="GO" id="GO:0005524">
    <property type="term" value="F:ATP binding"/>
    <property type="evidence" value="ECO:0007669"/>
    <property type="project" value="UniProtKB-KW"/>
</dbReference>
<keyword evidence="10" id="KW-0539">Nucleus</keyword>
<dbReference type="InterPro" id="IPR011545">
    <property type="entry name" value="DEAD/DEAH_box_helicase_dom"/>
</dbReference>
<keyword evidence="5 10" id="KW-0347">Helicase</keyword>
<dbReference type="Pfam" id="PF16124">
    <property type="entry name" value="RecQ_Zn_bind"/>
    <property type="match status" value="1"/>
</dbReference>
<dbReference type="GO" id="GO:0005737">
    <property type="term" value="C:cytoplasm"/>
    <property type="evidence" value="ECO:0007669"/>
    <property type="project" value="TreeGrafter"/>
</dbReference>
<evidence type="ECO:0000256" key="7">
    <source>
        <dbReference type="ARBA" id="ARBA00023125"/>
    </source>
</evidence>
<dbReference type="GO" id="GO:0005634">
    <property type="term" value="C:nucleus"/>
    <property type="evidence" value="ECO:0007669"/>
    <property type="project" value="UniProtKB-SubCell"/>
</dbReference>
<feature type="domain" description="Helicase C-terminal" evidence="13">
    <location>
        <begin position="306"/>
        <end position="464"/>
    </location>
</feature>
<evidence type="ECO:0000256" key="2">
    <source>
        <dbReference type="ARBA" id="ARBA00022723"/>
    </source>
</evidence>
<evidence type="ECO:0000259" key="13">
    <source>
        <dbReference type="PROSITE" id="PS51194"/>
    </source>
</evidence>
<comment type="similarity">
    <text evidence="1 10">Belongs to the helicase family. RecQ subfamily.</text>
</comment>
<evidence type="ECO:0000256" key="10">
    <source>
        <dbReference type="RuleBase" id="RU364117"/>
    </source>
</evidence>
<dbReference type="GO" id="GO:0046872">
    <property type="term" value="F:metal ion binding"/>
    <property type="evidence" value="ECO:0007669"/>
    <property type="project" value="UniProtKB-KW"/>
</dbReference>
<dbReference type="InterPro" id="IPR014001">
    <property type="entry name" value="Helicase_ATP-bd"/>
</dbReference>
<feature type="domain" description="Helicase ATP-binding" evidence="12">
    <location>
        <begin position="98"/>
        <end position="280"/>
    </location>
</feature>
<dbReference type="InterPro" id="IPR001650">
    <property type="entry name" value="Helicase_C-like"/>
</dbReference>
<dbReference type="Pfam" id="PF00271">
    <property type="entry name" value="Helicase_C"/>
    <property type="match status" value="1"/>
</dbReference>
<evidence type="ECO:0000256" key="5">
    <source>
        <dbReference type="ARBA" id="ARBA00022806"/>
    </source>
</evidence>
<dbReference type="OrthoDB" id="10261556at2759"/>
<keyword evidence="2" id="KW-0479">Metal-binding</keyword>
<dbReference type="PANTHER" id="PTHR13710:SF105">
    <property type="entry name" value="ATP-DEPENDENT DNA HELICASE Q1"/>
    <property type="match status" value="1"/>
</dbReference>